<dbReference type="GO" id="GO:0006783">
    <property type="term" value="P:heme biosynthetic process"/>
    <property type="evidence" value="ECO:0007669"/>
    <property type="project" value="UniProtKB-UniRule"/>
</dbReference>
<comment type="pathway">
    <text evidence="6">Porphyrin-containing compound metabolism; protoheme biosynthesis.</text>
</comment>
<dbReference type="Pfam" id="PF01593">
    <property type="entry name" value="Amino_oxidase"/>
    <property type="match status" value="1"/>
</dbReference>
<keyword evidence="3 6" id="KW-0274">FAD</keyword>
<dbReference type="Gene3D" id="1.10.3110.10">
    <property type="entry name" value="protoporphyrinogen ix oxidase, domain 3"/>
    <property type="match status" value="1"/>
</dbReference>
<evidence type="ECO:0000256" key="1">
    <source>
        <dbReference type="ARBA" id="ARBA00001974"/>
    </source>
</evidence>
<evidence type="ECO:0000313" key="9">
    <source>
        <dbReference type="Proteomes" id="UP000006545"/>
    </source>
</evidence>
<keyword evidence="9" id="KW-1185">Reference proteome</keyword>
<dbReference type="InterPro" id="IPR036188">
    <property type="entry name" value="FAD/NAD-bd_sf"/>
</dbReference>
<dbReference type="InterPro" id="IPR050464">
    <property type="entry name" value="Zeta_carotene_desat/Oxidored"/>
</dbReference>
<dbReference type="SUPFAM" id="SSF51905">
    <property type="entry name" value="FAD/NAD(P)-binding domain"/>
    <property type="match status" value="1"/>
</dbReference>
<dbReference type="NCBIfam" id="TIGR00562">
    <property type="entry name" value="proto_IX_ox"/>
    <property type="match status" value="1"/>
</dbReference>
<dbReference type="GO" id="GO:0004729">
    <property type="term" value="F:oxygen-dependent protoporphyrinogen oxidase activity"/>
    <property type="evidence" value="ECO:0007669"/>
    <property type="project" value="UniProtKB-UniRule"/>
</dbReference>
<evidence type="ECO:0000256" key="3">
    <source>
        <dbReference type="ARBA" id="ARBA00022827"/>
    </source>
</evidence>
<comment type="similarity">
    <text evidence="6">Belongs to the protoporphyrinogen/coproporphyrinogen oxidase family. Coproporphyrinogen III oxidase subfamily.</text>
</comment>
<dbReference type="OrthoDB" id="9805195at2"/>
<dbReference type="AlphaFoldDB" id="F4KLY0"/>
<keyword evidence="2 6" id="KW-0285">Flavoprotein</keyword>
<dbReference type="SUPFAM" id="SSF54373">
    <property type="entry name" value="FAD-linked reductases, C-terminal domain"/>
    <property type="match status" value="1"/>
</dbReference>
<evidence type="ECO:0000259" key="7">
    <source>
        <dbReference type="Pfam" id="PF01593"/>
    </source>
</evidence>
<dbReference type="Gene3D" id="3.90.660.20">
    <property type="entry name" value="Protoporphyrinogen oxidase, mitochondrial, domain 2"/>
    <property type="match status" value="1"/>
</dbReference>
<accession>F4KLY0</accession>
<dbReference type="PANTHER" id="PTHR42923">
    <property type="entry name" value="PROTOPORPHYRINOGEN OXIDASE"/>
    <property type="match status" value="1"/>
</dbReference>
<evidence type="ECO:0000256" key="6">
    <source>
        <dbReference type="RuleBase" id="RU364052"/>
    </source>
</evidence>
<dbReference type="STRING" id="879243.Poras_0214"/>
<dbReference type="InterPro" id="IPR004572">
    <property type="entry name" value="Protoporphyrinogen_oxidase"/>
</dbReference>
<keyword evidence="5 6" id="KW-0350">Heme biosynthesis</keyword>
<dbReference type="RefSeq" id="WP_013759852.1">
    <property type="nucleotide sequence ID" value="NC_015501.1"/>
</dbReference>
<dbReference type="EMBL" id="CP002689">
    <property type="protein sequence ID" value="AEE12168.1"/>
    <property type="molecule type" value="Genomic_DNA"/>
</dbReference>
<evidence type="ECO:0000256" key="5">
    <source>
        <dbReference type="ARBA" id="ARBA00023133"/>
    </source>
</evidence>
<sequence length="457" mass="49999">MKQTIVIGAGITGLTTALYLRRAGLPVLVLEGAERAGGQIRTLQEEGYTFETGPNTGSISFPEVAELFALLPSGYEAATPAGNCRYIYKKGRLHQLPSGPWSGLTTPLFTLSDKFRLLGEPWRKKGDDPYESVGSLAKRRLGKSFLQYAVDPFVGGIYAGDPMKLETRHALPKLYNLEQEHGSFIRGAMAKAKEPKNDRDRLATKEVYSARHGLETMIHEMVEQIGTEHIRTGATVTSVRQGAAGDWLVTYQQGGELHEVSADHVVSTVGAHALAGFLSETLPDELLSSITSLYYAPIVEVAVGFDRTVSSYRGFGALMPSSEPVDILGVLFPSDCFADRTPTTEGVLYSIFMGGTRRPDLIDMAEKELQALALKDLYKVLDIDPRIVPNMVHISRHRHAIPQYGAESERRCAAIAEVEHRYPGLIIAGNCRDGIGMAHRITQATQVAQQLITDSDQ</sequence>
<name>F4KLY0_PORAD</name>
<dbReference type="UniPathway" id="UPA00252"/>
<dbReference type="EC" id="1.3.3.15" evidence="6"/>
<dbReference type="Proteomes" id="UP000006545">
    <property type="component" value="Chromosome"/>
</dbReference>
<comment type="subcellular location">
    <subcellularLocation>
        <location evidence="6">Cytoplasm</location>
    </subcellularLocation>
</comment>
<keyword evidence="4 6" id="KW-0560">Oxidoreductase</keyword>
<feature type="domain" description="Amine oxidase" evidence="7">
    <location>
        <begin position="11"/>
        <end position="433"/>
    </location>
</feature>
<comment type="cofactor">
    <cofactor evidence="1 6">
        <name>FAD</name>
        <dbReference type="ChEBI" id="CHEBI:57692"/>
    </cofactor>
</comment>
<evidence type="ECO:0000313" key="8">
    <source>
        <dbReference type="EMBL" id="AEE12168.1"/>
    </source>
</evidence>
<gene>
    <name evidence="8" type="ordered locus">Poras_0214</name>
</gene>
<dbReference type="GO" id="GO:0005737">
    <property type="term" value="C:cytoplasm"/>
    <property type="evidence" value="ECO:0007669"/>
    <property type="project" value="UniProtKB-SubCell"/>
</dbReference>
<comment type="function">
    <text evidence="6">Involved in coproporphyrin-dependent heme b biosynthesis. Catalyzes the oxidation of coproporphyrinogen III to coproporphyrin III.</text>
</comment>
<comment type="catalytic activity">
    <reaction evidence="6">
        <text>coproporphyrinogen III + 3 O2 = coproporphyrin III + 3 H2O2</text>
        <dbReference type="Rhea" id="RHEA:43436"/>
        <dbReference type="ChEBI" id="CHEBI:15379"/>
        <dbReference type="ChEBI" id="CHEBI:16240"/>
        <dbReference type="ChEBI" id="CHEBI:57309"/>
        <dbReference type="ChEBI" id="CHEBI:131725"/>
        <dbReference type="EC" id="1.3.3.15"/>
    </reaction>
</comment>
<evidence type="ECO:0000256" key="2">
    <source>
        <dbReference type="ARBA" id="ARBA00022630"/>
    </source>
</evidence>
<protein>
    <recommendedName>
        <fullName evidence="6">Coproporphyrinogen III oxidase</fullName>
        <ecNumber evidence="6">1.3.3.15</ecNumber>
    </recommendedName>
</protein>
<dbReference type="PANTHER" id="PTHR42923:SF3">
    <property type="entry name" value="PROTOPORPHYRINOGEN OXIDASE"/>
    <property type="match status" value="1"/>
</dbReference>
<dbReference type="HOGENOM" id="CLU_009629_3_0_10"/>
<dbReference type="Gene3D" id="3.50.50.60">
    <property type="entry name" value="FAD/NAD(P)-binding domain"/>
    <property type="match status" value="1"/>
</dbReference>
<reference evidence="9" key="1">
    <citation type="submission" date="2011-04" db="EMBL/GenBank/DDBJ databases">
        <title>The complete genome of Porphyromonas asaccharolytica DSM 20707.</title>
        <authorList>
            <person name="Lucas S."/>
            <person name="Han J."/>
            <person name="Lapidus A."/>
            <person name="Bruce D."/>
            <person name="Goodwin L."/>
            <person name="Pitluck S."/>
            <person name="Peters L."/>
            <person name="Kyrpides N."/>
            <person name="Mavromatis K."/>
            <person name="Ivanova N."/>
            <person name="Ovchinnikova G."/>
            <person name="Pagani I."/>
            <person name="Lu M."/>
            <person name="Detter J.C."/>
            <person name="Tapia R."/>
            <person name="Han C."/>
            <person name="Land M."/>
            <person name="Hauser L."/>
            <person name="Markowitz V."/>
            <person name="Cheng J.-F."/>
            <person name="Hugenholtz P."/>
            <person name="Woyke T."/>
            <person name="Wu D."/>
            <person name="Gronow S."/>
            <person name="Wellnitz S."/>
            <person name="Brambilla E."/>
            <person name="Klenk H.-P."/>
            <person name="Eisen J.A."/>
        </authorList>
    </citation>
    <scope>NUCLEOTIDE SEQUENCE [LARGE SCALE GENOMIC DNA]</scope>
    <source>
        <strain evidence="9">ATCC 25260 / DSM 20707 / VPI 4198</strain>
    </source>
</reference>
<evidence type="ECO:0000256" key="4">
    <source>
        <dbReference type="ARBA" id="ARBA00023002"/>
    </source>
</evidence>
<dbReference type="eggNOG" id="COG1232">
    <property type="taxonomic scope" value="Bacteria"/>
</dbReference>
<dbReference type="InterPro" id="IPR002937">
    <property type="entry name" value="Amino_oxidase"/>
</dbReference>
<organism evidence="8 9">
    <name type="scientific">Porphyromonas asaccharolytica (strain ATCC 25260 / DSM 20707 / BCRC 10618 / CCUG 7834 / JCM 6326 / LMG 13178 / VPI 4198 / B440)</name>
    <name type="common">Bacteroides asaccharolyticus</name>
    <dbReference type="NCBI Taxonomy" id="879243"/>
    <lineage>
        <taxon>Bacteria</taxon>
        <taxon>Pseudomonadati</taxon>
        <taxon>Bacteroidota</taxon>
        <taxon>Bacteroidia</taxon>
        <taxon>Bacteroidales</taxon>
        <taxon>Porphyromonadaceae</taxon>
        <taxon>Porphyromonas</taxon>
    </lineage>
</organism>
<proteinExistence type="inferred from homology"/>
<keyword evidence="6" id="KW-0963">Cytoplasm</keyword>
<dbReference type="KEGG" id="pah:Poras_0214"/>